<keyword evidence="3" id="KW-1185">Reference proteome</keyword>
<dbReference type="Proteomes" id="UP000275078">
    <property type="component" value="Unassembled WGS sequence"/>
</dbReference>
<gene>
    <name evidence="2" type="ORF">BJ508DRAFT_377391</name>
</gene>
<proteinExistence type="predicted"/>
<sequence>MISKAFAPNFLFPFLLSLACITSIPTVTASPVSASLPAISNIFNESHNANPEIQLQSRQQWGHGDARYKVHCVETTYRHDIEPHGSGITIQGYEQGWLQDHPEPSLVKKRWASKVSPLVQPGGNDYILLVSWDVFLFCNAKEKDGGQPRRPSIEAYAEANRRIDNDCWSHNAGMVFDKVEKVAYGRLNIYGAGMKGQHPPWHYKCGSFLKTGIYKSEWPGKDAGPWP</sequence>
<evidence type="ECO:0000313" key="3">
    <source>
        <dbReference type="Proteomes" id="UP000275078"/>
    </source>
</evidence>
<feature type="chain" id="PRO_5018251502" evidence="1">
    <location>
        <begin position="30"/>
        <end position="227"/>
    </location>
</feature>
<evidence type="ECO:0000313" key="2">
    <source>
        <dbReference type="EMBL" id="RPA79825.1"/>
    </source>
</evidence>
<dbReference type="EMBL" id="ML119694">
    <property type="protein sequence ID" value="RPA79825.1"/>
    <property type="molecule type" value="Genomic_DNA"/>
</dbReference>
<organism evidence="2 3">
    <name type="scientific">Ascobolus immersus RN42</name>
    <dbReference type="NCBI Taxonomy" id="1160509"/>
    <lineage>
        <taxon>Eukaryota</taxon>
        <taxon>Fungi</taxon>
        <taxon>Dikarya</taxon>
        <taxon>Ascomycota</taxon>
        <taxon>Pezizomycotina</taxon>
        <taxon>Pezizomycetes</taxon>
        <taxon>Pezizales</taxon>
        <taxon>Ascobolaceae</taxon>
        <taxon>Ascobolus</taxon>
    </lineage>
</organism>
<feature type="signal peptide" evidence="1">
    <location>
        <begin position="1"/>
        <end position="29"/>
    </location>
</feature>
<evidence type="ECO:0000256" key="1">
    <source>
        <dbReference type="SAM" id="SignalP"/>
    </source>
</evidence>
<accession>A0A3N4I149</accession>
<keyword evidence="1" id="KW-0732">Signal</keyword>
<dbReference type="AlphaFoldDB" id="A0A3N4I149"/>
<reference evidence="2 3" key="1">
    <citation type="journal article" date="2018" name="Nat. Ecol. Evol.">
        <title>Pezizomycetes genomes reveal the molecular basis of ectomycorrhizal truffle lifestyle.</title>
        <authorList>
            <person name="Murat C."/>
            <person name="Payen T."/>
            <person name="Noel B."/>
            <person name="Kuo A."/>
            <person name="Morin E."/>
            <person name="Chen J."/>
            <person name="Kohler A."/>
            <person name="Krizsan K."/>
            <person name="Balestrini R."/>
            <person name="Da Silva C."/>
            <person name="Montanini B."/>
            <person name="Hainaut M."/>
            <person name="Levati E."/>
            <person name="Barry K.W."/>
            <person name="Belfiori B."/>
            <person name="Cichocki N."/>
            <person name="Clum A."/>
            <person name="Dockter R.B."/>
            <person name="Fauchery L."/>
            <person name="Guy J."/>
            <person name="Iotti M."/>
            <person name="Le Tacon F."/>
            <person name="Lindquist E.A."/>
            <person name="Lipzen A."/>
            <person name="Malagnac F."/>
            <person name="Mello A."/>
            <person name="Molinier V."/>
            <person name="Miyauchi S."/>
            <person name="Poulain J."/>
            <person name="Riccioni C."/>
            <person name="Rubini A."/>
            <person name="Sitrit Y."/>
            <person name="Splivallo R."/>
            <person name="Traeger S."/>
            <person name="Wang M."/>
            <person name="Zifcakova L."/>
            <person name="Wipf D."/>
            <person name="Zambonelli A."/>
            <person name="Paolocci F."/>
            <person name="Nowrousian M."/>
            <person name="Ottonello S."/>
            <person name="Baldrian P."/>
            <person name="Spatafora J.W."/>
            <person name="Henrissat B."/>
            <person name="Nagy L.G."/>
            <person name="Aury J.M."/>
            <person name="Wincker P."/>
            <person name="Grigoriev I.V."/>
            <person name="Bonfante P."/>
            <person name="Martin F.M."/>
        </authorList>
    </citation>
    <scope>NUCLEOTIDE SEQUENCE [LARGE SCALE GENOMIC DNA]</scope>
    <source>
        <strain evidence="2 3">RN42</strain>
    </source>
</reference>
<protein>
    <submittedName>
        <fullName evidence="2">Uncharacterized protein</fullName>
    </submittedName>
</protein>
<dbReference type="PROSITE" id="PS51257">
    <property type="entry name" value="PROKAR_LIPOPROTEIN"/>
    <property type="match status" value="1"/>
</dbReference>
<name>A0A3N4I149_ASCIM</name>